<proteinExistence type="inferred from homology"/>
<dbReference type="EMBL" id="LT594323">
    <property type="protein sequence ID" value="SBT42394.1"/>
    <property type="molecule type" value="Genomic_DNA"/>
</dbReference>
<keyword evidence="5" id="KW-0862">Zinc</keyword>
<evidence type="ECO:0000259" key="6">
    <source>
        <dbReference type="Pfam" id="PF00962"/>
    </source>
</evidence>
<evidence type="ECO:0000256" key="1">
    <source>
        <dbReference type="ARBA" id="ARBA00001947"/>
    </source>
</evidence>
<dbReference type="AlphaFoldDB" id="A0A1A8ZEU5"/>
<dbReference type="PROSITE" id="PS00485">
    <property type="entry name" value="A_DEAMINASE"/>
    <property type="match status" value="1"/>
</dbReference>
<keyword evidence="3" id="KW-0479">Metal-binding</keyword>
<dbReference type="InterPro" id="IPR006330">
    <property type="entry name" value="Ado/ade_deaminase"/>
</dbReference>
<dbReference type="RefSeq" id="WP_091661157.1">
    <property type="nucleotide sequence ID" value="NZ_LT594323.1"/>
</dbReference>
<dbReference type="GO" id="GO:0016814">
    <property type="term" value="F:hydrolase activity, acting on carbon-nitrogen (but not peptide) bonds, in cyclic amidines"/>
    <property type="evidence" value="ECO:0007669"/>
    <property type="project" value="UniProtKB-ARBA"/>
</dbReference>
<dbReference type="InterPro" id="IPR006650">
    <property type="entry name" value="A/AMP_deam_AS"/>
</dbReference>
<gene>
    <name evidence="7" type="ORF">GA0070611_1964</name>
</gene>
<dbReference type="GO" id="GO:0009168">
    <property type="term" value="P:purine ribonucleoside monophosphate biosynthetic process"/>
    <property type="evidence" value="ECO:0007669"/>
    <property type="project" value="InterPro"/>
</dbReference>
<protein>
    <submittedName>
        <fullName evidence="7">Aminodeoxyfutalosine deaminase</fullName>
    </submittedName>
</protein>
<dbReference type="PANTHER" id="PTHR43114:SF6">
    <property type="entry name" value="ADENINE DEAMINASE"/>
    <property type="match status" value="1"/>
</dbReference>
<evidence type="ECO:0000313" key="7">
    <source>
        <dbReference type="EMBL" id="SBT42394.1"/>
    </source>
</evidence>
<dbReference type="Proteomes" id="UP000199385">
    <property type="component" value="Chromosome I"/>
</dbReference>
<reference evidence="8" key="1">
    <citation type="submission" date="2016-06" db="EMBL/GenBank/DDBJ databases">
        <authorList>
            <person name="Varghese N."/>
            <person name="Submissions Spin"/>
        </authorList>
    </citation>
    <scope>NUCLEOTIDE SEQUENCE [LARGE SCALE GENOMIC DNA]</scope>
    <source>
        <strain evidence="8">DSM 44815</strain>
    </source>
</reference>
<comment type="similarity">
    <text evidence="2">Belongs to the metallo-dependent hydrolases superfamily. Adenosine and AMP deaminases family.</text>
</comment>
<dbReference type="Gene3D" id="3.20.20.140">
    <property type="entry name" value="Metal-dependent hydrolases"/>
    <property type="match status" value="1"/>
</dbReference>
<dbReference type="PATRIC" id="fig|261654.4.peg.1999"/>
<dbReference type="OrthoDB" id="9779574at2"/>
<dbReference type="GO" id="GO:0046872">
    <property type="term" value="F:metal ion binding"/>
    <property type="evidence" value="ECO:0007669"/>
    <property type="project" value="UniProtKB-KW"/>
</dbReference>
<evidence type="ECO:0000256" key="4">
    <source>
        <dbReference type="ARBA" id="ARBA00022801"/>
    </source>
</evidence>
<keyword evidence="8" id="KW-1185">Reference proteome</keyword>
<dbReference type="InterPro" id="IPR001365">
    <property type="entry name" value="A_deaminase_dom"/>
</dbReference>
<dbReference type="STRING" id="261654.GA0070611_1964"/>
<dbReference type="SUPFAM" id="SSF51556">
    <property type="entry name" value="Metallo-dependent hydrolases"/>
    <property type="match status" value="1"/>
</dbReference>
<evidence type="ECO:0000256" key="3">
    <source>
        <dbReference type="ARBA" id="ARBA00022723"/>
    </source>
</evidence>
<organism evidence="7 8">
    <name type="scientific">Micromonospora auratinigra</name>
    <dbReference type="NCBI Taxonomy" id="261654"/>
    <lineage>
        <taxon>Bacteria</taxon>
        <taxon>Bacillati</taxon>
        <taxon>Actinomycetota</taxon>
        <taxon>Actinomycetes</taxon>
        <taxon>Micromonosporales</taxon>
        <taxon>Micromonosporaceae</taxon>
        <taxon>Micromonospora</taxon>
    </lineage>
</organism>
<evidence type="ECO:0000256" key="2">
    <source>
        <dbReference type="ARBA" id="ARBA00006676"/>
    </source>
</evidence>
<dbReference type="InterPro" id="IPR032466">
    <property type="entry name" value="Metal_Hydrolase"/>
</dbReference>
<feature type="domain" description="Adenosine deaminase" evidence="6">
    <location>
        <begin position="9"/>
        <end position="290"/>
    </location>
</feature>
<sequence length="333" mass="34801">MTPAQLQAPKIELHVHLEGTVRPALLARIAREHGLAPPEPGPPYEFADLYGFIALWNRRTDCLRSPRDYHRALLAYAAEAAGQGAVYLEPILDAEERLGGPEGWADVLAACCDAATEARERHGVEIGLTPQVCRGQDVELAEAAARVAVRFAGRGVVGFGLSGAEGHHPTEPYARAVGIARGGGLPFVPHAGEAAGPEAVREVLAMGAVRIRHGVRAVEDPDLVDELVGRGVVLDVTPTSNLRLGVARPGRPHPVTVLAAAGVRCSVSTDDPAIFDITLGAEYALADRLGVDPAAAYAAGLAGALCDDATRARLVAAGDRAHRRPPAVPAVAH</sequence>
<evidence type="ECO:0000313" key="8">
    <source>
        <dbReference type="Proteomes" id="UP000199385"/>
    </source>
</evidence>
<dbReference type="GO" id="GO:0019239">
    <property type="term" value="F:deaminase activity"/>
    <property type="evidence" value="ECO:0007669"/>
    <property type="project" value="InterPro"/>
</dbReference>
<accession>A0A1A8ZEU5</accession>
<comment type="cofactor">
    <cofactor evidence="1">
        <name>Zn(2+)</name>
        <dbReference type="ChEBI" id="CHEBI:29105"/>
    </cofactor>
</comment>
<evidence type="ECO:0000256" key="5">
    <source>
        <dbReference type="ARBA" id="ARBA00022833"/>
    </source>
</evidence>
<dbReference type="PANTHER" id="PTHR43114">
    <property type="entry name" value="ADENINE DEAMINASE"/>
    <property type="match status" value="1"/>
</dbReference>
<keyword evidence="4" id="KW-0378">Hydrolase</keyword>
<dbReference type="Pfam" id="PF00962">
    <property type="entry name" value="A_deaminase"/>
    <property type="match status" value="1"/>
</dbReference>
<name>A0A1A8ZEU5_9ACTN</name>